<dbReference type="InterPro" id="IPR011009">
    <property type="entry name" value="Kinase-like_dom_sf"/>
</dbReference>
<evidence type="ECO:0000313" key="2">
    <source>
        <dbReference type="EMBL" id="MCP2163538.1"/>
    </source>
</evidence>
<evidence type="ECO:0000313" key="3">
    <source>
        <dbReference type="Proteomes" id="UP001206128"/>
    </source>
</evidence>
<dbReference type="InterPro" id="IPR002575">
    <property type="entry name" value="Aminoglycoside_PTrfase"/>
</dbReference>
<gene>
    <name evidence="2" type="ORF">LX83_000378</name>
</gene>
<dbReference type="EMBL" id="JAMTCK010000001">
    <property type="protein sequence ID" value="MCP2163538.1"/>
    <property type="molecule type" value="Genomic_DNA"/>
</dbReference>
<proteinExistence type="predicted"/>
<reference evidence="2" key="1">
    <citation type="submission" date="2022-06" db="EMBL/GenBank/DDBJ databases">
        <title>Genomic Encyclopedia of Archaeal and Bacterial Type Strains, Phase II (KMG-II): from individual species to whole genera.</title>
        <authorList>
            <person name="Goeker M."/>
        </authorList>
    </citation>
    <scope>NUCLEOTIDE SEQUENCE</scope>
    <source>
        <strain evidence="2">DSM 43935</strain>
    </source>
</reference>
<dbReference type="AlphaFoldDB" id="A0AAE3KIQ9"/>
<feature type="domain" description="Aminoglycoside phosphotransferase" evidence="1">
    <location>
        <begin position="118"/>
        <end position="183"/>
    </location>
</feature>
<dbReference type="Pfam" id="PF01636">
    <property type="entry name" value="APH"/>
    <property type="match status" value="1"/>
</dbReference>
<dbReference type="Proteomes" id="UP001206128">
    <property type="component" value="Unassembled WGS sequence"/>
</dbReference>
<dbReference type="Gene3D" id="3.90.1200.10">
    <property type="match status" value="1"/>
</dbReference>
<organism evidence="2 3">
    <name type="scientific">Goodfellowiella coeruleoviolacea</name>
    <dbReference type="NCBI Taxonomy" id="334858"/>
    <lineage>
        <taxon>Bacteria</taxon>
        <taxon>Bacillati</taxon>
        <taxon>Actinomycetota</taxon>
        <taxon>Actinomycetes</taxon>
        <taxon>Pseudonocardiales</taxon>
        <taxon>Pseudonocardiaceae</taxon>
        <taxon>Goodfellowiella</taxon>
    </lineage>
</organism>
<evidence type="ECO:0000259" key="1">
    <source>
        <dbReference type="Pfam" id="PF01636"/>
    </source>
</evidence>
<name>A0AAE3KIQ9_9PSEU</name>
<sequence length="257" mass="28858">MRRGAVLGQDGGVRETPLPGGFVTEVVRVGDTVRRVPSARADFVHELLRLLEQRGWPGAPRLLGVDERGREVLTFLAGWVPWRAAHRARIRSAGALVRVAELLREFHDLTEGTALAGDREVVCHNDLSPKNTVYRELPQGPLPVAFIDWDLAAPGERVQDVAHLCWQYLDLGPSWVDAGQAGRRLRLLCDAYRLDERADVVDTVLWWQDRCWRGIESAADAGETAMIRLRDSGTCARIRGAYHWVRQHRSTLRAHLG</sequence>
<dbReference type="SUPFAM" id="SSF56112">
    <property type="entry name" value="Protein kinase-like (PK-like)"/>
    <property type="match status" value="1"/>
</dbReference>
<protein>
    <submittedName>
        <fullName evidence="2">Phosphotransferase enzyme family protein</fullName>
    </submittedName>
</protein>
<accession>A0AAE3KIQ9</accession>
<keyword evidence="3" id="KW-1185">Reference proteome</keyword>
<comment type="caution">
    <text evidence="2">The sequence shown here is derived from an EMBL/GenBank/DDBJ whole genome shotgun (WGS) entry which is preliminary data.</text>
</comment>